<keyword evidence="3" id="KW-0418">Kinase</keyword>
<keyword evidence="3" id="KW-0808">Transferase</keyword>
<dbReference type="Pfam" id="PF00069">
    <property type="entry name" value="Pkinase"/>
    <property type="match status" value="1"/>
</dbReference>
<dbReference type="Gene3D" id="1.10.510.10">
    <property type="entry name" value="Transferase(Phosphotransferase) domain 1"/>
    <property type="match status" value="1"/>
</dbReference>
<name>A0A0K0K5W6_ILTV</name>
<dbReference type="GO" id="GO:0005524">
    <property type="term" value="F:ATP binding"/>
    <property type="evidence" value="ECO:0007669"/>
    <property type="project" value="InterPro"/>
</dbReference>
<dbReference type="EMBL" id="JX458823">
    <property type="protein sequence ID" value="AGN48301.1"/>
    <property type="molecule type" value="Genomic_DNA"/>
</dbReference>
<organism evidence="3">
    <name type="scientific">Infectious laryngotracheitis virus</name>
    <name type="common">ILTV</name>
    <name type="synonym">Gallid herpesvirus 1</name>
    <dbReference type="NCBI Taxonomy" id="10386"/>
    <lineage>
        <taxon>Viruses</taxon>
        <taxon>Duplodnaviria</taxon>
        <taxon>Heunggongvirae</taxon>
        <taxon>Peploviricota</taxon>
        <taxon>Herviviricetes</taxon>
        <taxon>Herpesvirales</taxon>
        <taxon>Orthoherpesviridae</taxon>
        <taxon>Alphaherpesvirinae</taxon>
        <taxon>Iltovirus</taxon>
        <taxon>Iltovirus gallidalpha1</taxon>
    </lineage>
</organism>
<dbReference type="CDD" id="cd00180">
    <property type="entry name" value="PKc"/>
    <property type="match status" value="1"/>
</dbReference>
<dbReference type="PANTHER" id="PTHR44167:SF24">
    <property type="entry name" value="SERINE_THREONINE-PROTEIN KINASE CHK2"/>
    <property type="match status" value="1"/>
</dbReference>
<feature type="compositionally biased region" description="Basic and acidic residues" evidence="1">
    <location>
        <begin position="101"/>
        <end position="110"/>
    </location>
</feature>
<evidence type="ECO:0000313" key="3">
    <source>
        <dbReference type="EMBL" id="AGN48301.1"/>
    </source>
</evidence>
<feature type="region of interest" description="Disordered" evidence="1">
    <location>
        <begin position="1"/>
        <end position="22"/>
    </location>
</feature>
<dbReference type="SUPFAM" id="SSF56112">
    <property type="entry name" value="Protein kinase-like (PK-like)"/>
    <property type="match status" value="1"/>
</dbReference>
<accession>A0A0K0K5W6</accession>
<dbReference type="GO" id="GO:0004674">
    <property type="term" value="F:protein serine/threonine kinase activity"/>
    <property type="evidence" value="ECO:0007669"/>
    <property type="project" value="UniProtKB-KW"/>
</dbReference>
<gene>
    <name evidence="3" type="primary">US3</name>
    <name evidence="3" type="ORF">ILTVWG_ORF69</name>
</gene>
<dbReference type="InterPro" id="IPR000719">
    <property type="entry name" value="Prot_kinase_dom"/>
</dbReference>
<feature type="region of interest" description="Disordered" evidence="1">
    <location>
        <begin position="65"/>
        <end position="118"/>
    </location>
</feature>
<sequence>MRFRRICSRSRAEKRRRTTENPLTSKRVCVLDSFSRTMSLRPYAEILPTAEGVERLAELVSATMTERAEPVTENTAVNSIPPANENGQNFASAGDGASATEKVDGSHTDFDEASSDYADPVPLAQTRLKHSDEFLQHFRVLDDLVEGAYGFICDVRRYTEEEQRRRGVNSTSQGKSKCKRLIAKYVKNGTRAASQLENEISVLGRLNHENVLKIQEILRYPDNTYMLTQRYQFDLYSYMYDEAFDWKDSPMLKQTRRIMKQLMSAVSYIHSKKLIHRDIKLENIFLNCDGTTVLGDFGTVTPFENEREPFEYGWVGTVTTNSPEILARDSYCEITDIWSRGVVLLEMVSHEFCPIGDGGGNPHQQLLKVIDSLSVCDEEFPDPPCNLYNYLHYASIDRAGHTVPSLIRNLHLPADVEYPLVKMLTFDWRLRPSAAEVLAMPLFSAEEERTITIIHGKHKPIRPEIRARVPRSMSEG</sequence>
<dbReference type="PROSITE" id="PS50011">
    <property type="entry name" value="PROTEIN_KINASE_DOM"/>
    <property type="match status" value="1"/>
</dbReference>
<reference evidence="3" key="1">
    <citation type="submission" date="2012-08" db="EMBL/GenBank/DDBJ databases">
        <title>Molecular characterization of the Taiwan isolate of Dahlia common mosaic virus (DCMV-TW).</title>
        <authorList>
            <person name="Chao H."/>
            <person name="Chen Y."/>
        </authorList>
    </citation>
    <scope>NUCLEOTIDE SEQUENCE</scope>
    <source>
        <strain evidence="3">WG</strain>
    </source>
</reference>
<dbReference type="InterPro" id="IPR008271">
    <property type="entry name" value="Ser/Thr_kinase_AS"/>
</dbReference>
<organismHost>
    <name type="scientific">Gallus gallus</name>
    <name type="common">Chicken</name>
    <dbReference type="NCBI Taxonomy" id="9031"/>
</organismHost>
<dbReference type="InterPro" id="IPR011009">
    <property type="entry name" value="Kinase-like_dom_sf"/>
</dbReference>
<evidence type="ECO:0000259" key="2">
    <source>
        <dbReference type="PROSITE" id="PS50011"/>
    </source>
</evidence>
<proteinExistence type="predicted"/>
<protein>
    <submittedName>
        <fullName evidence="3">Serine/threonine protein kinase US3</fullName>
    </submittedName>
</protein>
<feature type="compositionally biased region" description="Basic residues" evidence="1">
    <location>
        <begin position="1"/>
        <end position="17"/>
    </location>
</feature>
<dbReference type="PROSITE" id="PS00108">
    <property type="entry name" value="PROTEIN_KINASE_ST"/>
    <property type="match status" value="1"/>
</dbReference>
<dbReference type="Gene3D" id="3.30.200.20">
    <property type="entry name" value="Phosphorylase Kinase, domain 1"/>
    <property type="match status" value="1"/>
</dbReference>
<keyword evidence="3" id="KW-0723">Serine/threonine-protein kinase</keyword>
<dbReference type="PANTHER" id="PTHR44167">
    <property type="entry name" value="OVARIAN-SPECIFIC SERINE/THREONINE-PROTEIN KINASE LOK-RELATED"/>
    <property type="match status" value="1"/>
</dbReference>
<feature type="domain" description="Protein kinase" evidence="2">
    <location>
        <begin position="138"/>
        <end position="443"/>
    </location>
</feature>
<dbReference type="Proteomes" id="UP000165693">
    <property type="component" value="Genome"/>
</dbReference>
<dbReference type="SMART" id="SM00220">
    <property type="entry name" value="S_TKc"/>
    <property type="match status" value="1"/>
</dbReference>
<evidence type="ECO:0000256" key="1">
    <source>
        <dbReference type="SAM" id="MobiDB-lite"/>
    </source>
</evidence>